<proteinExistence type="predicted"/>
<keyword evidence="4" id="KW-1185">Reference proteome</keyword>
<dbReference type="Proteomes" id="UP000240527">
    <property type="component" value="Chromosome"/>
</dbReference>
<evidence type="ECO:0000313" key="3">
    <source>
        <dbReference type="EMBL" id="AVQ01602.1"/>
    </source>
</evidence>
<sequence length="353" mass="38777">MNRRALILTASALGLSACAPLAQRPELAALGFRGPRLLDDAFVSFDGARLGLMRWLPAGEPAREPDWVIVGLHGMNDYANAYHLAAAWWADRGIATYALDVRGFGRSPERGIWAPTDLVLEDVRALVAAVRERHPNAKVALTGISMGGALAICAMASSDPPPVDKLMLFAPAVWGWSNQPLPNRVSLWATAHLMGEWVVKPPDWLARNIMASDNIDELRRMGRDPLMIWGARSDAIYGLVGLMERGWRSADQIRVPTAWFYGARDQIIPREPTVEAVRRLPAQARTAYYADGYHLLLVDRQAEKVWADAEAFLRDTSAAWPPSGAPAIPTSVAALTALDPPKPAKRKMSRRQP</sequence>
<keyword evidence="1" id="KW-0732">Signal</keyword>
<keyword evidence="3" id="KW-0378">Hydrolase</keyword>
<dbReference type="Pfam" id="PF12146">
    <property type="entry name" value="Hydrolase_4"/>
    <property type="match status" value="1"/>
</dbReference>
<name>A0ABM6TFW0_9CAUL</name>
<accession>A0ABM6TFW0</accession>
<evidence type="ECO:0000313" key="4">
    <source>
        <dbReference type="Proteomes" id="UP000240527"/>
    </source>
</evidence>
<evidence type="ECO:0000259" key="2">
    <source>
        <dbReference type="Pfam" id="PF12146"/>
    </source>
</evidence>
<dbReference type="InterPro" id="IPR051044">
    <property type="entry name" value="MAG_DAG_Lipase"/>
</dbReference>
<dbReference type="EMBL" id="CP027850">
    <property type="protein sequence ID" value="AVQ01602.1"/>
    <property type="molecule type" value="Genomic_DNA"/>
</dbReference>
<dbReference type="InterPro" id="IPR022742">
    <property type="entry name" value="Hydrolase_4"/>
</dbReference>
<dbReference type="PRINTS" id="PR00111">
    <property type="entry name" value="ABHYDROLASE"/>
</dbReference>
<dbReference type="SUPFAM" id="SSF53474">
    <property type="entry name" value="alpha/beta-Hydrolases"/>
    <property type="match status" value="1"/>
</dbReference>
<dbReference type="Gene3D" id="3.40.50.1820">
    <property type="entry name" value="alpha/beta hydrolase"/>
    <property type="match status" value="1"/>
</dbReference>
<organism evidence="3 4">
    <name type="scientific">Caulobacter segnis</name>
    <dbReference type="NCBI Taxonomy" id="88688"/>
    <lineage>
        <taxon>Bacteria</taxon>
        <taxon>Pseudomonadati</taxon>
        <taxon>Pseudomonadota</taxon>
        <taxon>Alphaproteobacteria</taxon>
        <taxon>Caulobacterales</taxon>
        <taxon>Caulobacteraceae</taxon>
        <taxon>Caulobacter</taxon>
    </lineage>
</organism>
<feature type="signal peptide" evidence="1">
    <location>
        <begin position="1"/>
        <end position="22"/>
    </location>
</feature>
<dbReference type="PROSITE" id="PS51257">
    <property type="entry name" value="PROKAR_LIPOPROTEIN"/>
    <property type="match status" value="1"/>
</dbReference>
<dbReference type="RefSeq" id="WP_013078506.1">
    <property type="nucleotide sequence ID" value="NZ_CP027850.1"/>
</dbReference>
<dbReference type="GO" id="GO:0016787">
    <property type="term" value="F:hydrolase activity"/>
    <property type="evidence" value="ECO:0007669"/>
    <property type="project" value="UniProtKB-KW"/>
</dbReference>
<gene>
    <name evidence="3" type="ORF">B7G68_06915</name>
</gene>
<feature type="domain" description="Serine aminopeptidase S33" evidence="2">
    <location>
        <begin position="64"/>
        <end position="300"/>
    </location>
</feature>
<dbReference type="InterPro" id="IPR029058">
    <property type="entry name" value="AB_hydrolase_fold"/>
</dbReference>
<evidence type="ECO:0000256" key="1">
    <source>
        <dbReference type="SAM" id="SignalP"/>
    </source>
</evidence>
<dbReference type="PANTHER" id="PTHR11614">
    <property type="entry name" value="PHOSPHOLIPASE-RELATED"/>
    <property type="match status" value="1"/>
</dbReference>
<dbReference type="InterPro" id="IPR000073">
    <property type="entry name" value="AB_hydrolase_1"/>
</dbReference>
<feature type="chain" id="PRO_5046569525" evidence="1">
    <location>
        <begin position="23"/>
        <end position="353"/>
    </location>
</feature>
<protein>
    <submittedName>
        <fullName evidence="3">Alpha/beta hydrolase</fullName>
    </submittedName>
</protein>
<reference evidence="3 4" key="1">
    <citation type="journal article" date="2015" name="Biotechnol. Bioeng.">
        <title>Genome sequence and phenotypic characterization of Caulobacter segnis.</title>
        <authorList>
            <person name="Patel S."/>
            <person name="Fletcher B."/>
            <person name="Scott D.C."/>
            <person name="Ely B."/>
        </authorList>
    </citation>
    <scope>NUCLEOTIDE SEQUENCE [LARGE SCALE GENOMIC DNA]</scope>
    <source>
        <strain evidence="3 4">TK0059</strain>
    </source>
</reference>